<feature type="compositionally biased region" description="Polar residues" evidence="3">
    <location>
        <begin position="356"/>
        <end position="365"/>
    </location>
</feature>
<dbReference type="SUPFAM" id="SSF51261">
    <property type="entry name" value="Duplicated hybrid motif"/>
    <property type="match status" value="1"/>
</dbReference>
<dbReference type="PANTHER" id="PTHR21666:SF289">
    <property type="entry name" value="L-ALA--D-GLU ENDOPEPTIDASE"/>
    <property type="match status" value="1"/>
</dbReference>
<dbReference type="Gene3D" id="2.70.70.10">
    <property type="entry name" value="Glucose Permease (Domain IIA)"/>
    <property type="match status" value="1"/>
</dbReference>
<feature type="compositionally biased region" description="Low complexity" evidence="3">
    <location>
        <begin position="326"/>
        <end position="340"/>
    </location>
</feature>
<feature type="compositionally biased region" description="Basic and acidic residues" evidence="3">
    <location>
        <begin position="271"/>
        <end position="299"/>
    </location>
</feature>
<reference evidence="5 6" key="1">
    <citation type="submission" date="2018-08" db="EMBL/GenBank/DDBJ databases">
        <title>Chitinophagaceae sp. K23C18032701, a novel bacterium isolated from forest soil.</title>
        <authorList>
            <person name="Wang C."/>
        </authorList>
    </citation>
    <scope>NUCLEOTIDE SEQUENCE [LARGE SCALE GENOMIC DNA]</scope>
    <source>
        <strain evidence="5 6">K23C18032701</strain>
    </source>
</reference>
<organism evidence="5 6">
    <name type="scientific">Deminuibacter soli</name>
    <dbReference type="NCBI Taxonomy" id="2291815"/>
    <lineage>
        <taxon>Bacteria</taxon>
        <taxon>Pseudomonadati</taxon>
        <taxon>Bacteroidota</taxon>
        <taxon>Chitinophagia</taxon>
        <taxon>Chitinophagales</taxon>
        <taxon>Chitinophagaceae</taxon>
        <taxon>Deminuibacter</taxon>
    </lineage>
</organism>
<dbReference type="InterPro" id="IPR011055">
    <property type="entry name" value="Dup_hybrid_motif"/>
</dbReference>
<gene>
    <name evidence="5" type="ORF">DXN05_01340</name>
</gene>
<feature type="coiled-coil region" evidence="2">
    <location>
        <begin position="42"/>
        <end position="76"/>
    </location>
</feature>
<dbReference type="Pfam" id="PF01551">
    <property type="entry name" value="Peptidase_M23"/>
    <property type="match status" value="1"/>
</dbReference>
<dbReference type="Proteomes" id="UP000261284">
    <property type="component" value="Unassembled WGS sequence"/>
</dbReference>
<evidence type="ECO:0000256" key="1">
    <source>
        <dbReference type="ARBA" id="ARBA00022729"/>
    </source>
</evidence>
<dbReference type="CDD" id="cd12797">
    <property type="entry name" value="M23_peptidase"/>
    <property type="match status" value="1"/>
</dbReference>
<dbReference type="InterPro" id="IPR050570">
    <property type="entry name" value="Cell_wall_metabolism_enzyme"/>
</dbReference>
<keyword evidence="6" id="KW-1185">Reference proteome</keyword>
<evidence type="ECO:0000259" key="4">
    <source>
        <dbReference type="Pfam" id="PF01551"/>
    </source>
</evidence>
<evidence type="ECO:0000313" key="5">
    <source>
        <dbReference type="EMBL" id="RFM29655.1"/>
    </source>
</evidence>
<comment type="caution">
    <text evidence="5">The sequence shown here is derived from an EMBL/GenBank/DDBJ whole genome shotgun (WGS) entry which is preliminary data.</text>
</comment>
<dbReference type="InterPro" id="IPR016047">
    <property type="entry name" value="M23ase_b-sheet_dom"/>
</dbReference>
<dbReference type="AlphaFoldDB" id="A0A3E1NNZ6"/>
<dbReference type="PANTHER" id="PTHR21666">
    <property type="entry name" value="PEPTIDASE-RELATED"/>
    <property type="match status" value="1"/>
</dbReference>
<dbReference type="Gene3D" id="6.10.250.3150">
    <property type="match status" value="1"/>
</dbReference>
<feature type="compositionally biased region" description="Low complexity" evidence="3">
    <location>
        <begin position="302"/>
        <end position="319"/>
    </location>
</feature>
<evidence type="ECO:0000256" key="3">
    <source>
        <dbReference type="SAM" id="MobiDB-lite"/>
    </source>
</evidence>
<keyword evidence="1" id="KW-0732">Signal</keyword>
<accession>A0A3E1NNZ6</accession>
<feature type="region of interest" description="Disordered" evidence="3">
    <location>
        <begin position="271"/>
        <end position="365"/>
    </location>
</feature>
<evidence type="ECO:0000256" key="2">
    <source>
        <dbReference type="SAM" id="Coils"/>
    </source>
</evidence>
<name>A0A3E1NNZ6_9BACT</name>
<sequence length="503" mass="56164">MNLQARLIVIIQPILEIQNQKKNHYMTKKLFISLGMLMCVLAAGAQQTKEELQKRQQELQKEIADLNSTFDEIKKNKKQSLSQLAVVQRKIRAREELVSTLSKDLRLIDDNIYLTTLEMNRMKRELDTLKQNYAQSLVFAYKNRSNYDYLNFIFSATSFNDALKRMNYLKSYRQYRETQVENIVKTQQVLQQKSTYLSSSKVEKNSALKEQGKQLTVLEDDKKEKDKVVQDLKDRESDVASEIKNKQRMQKKISDNIVTIIRREAAEARRKAAEREKAERDRLAKEEAARKQRLADQQRQEAAAAKAAAAQNNTAAAKPAAPPPQSAASTPASSAPSNANVADVNGVKHSDRTYSPFESTTEGLTQSLNFESNRGRLPWPVDAGYVSIPYGQYEVPNSKLKGNSEGIEISLPVGATVKSVADGEVSSVFDLGGGEQAVLVMHGKYFTTYSHLGSVNVNSGQKVKAGTVIGKAGASDDGDGMVGFMITNEKGSFLNPVSWLKHR</sequence>
<dbReference type="EMBL" id="QTJU01000001">
    <property type="protein sequence ID" value="RFM29655.1"/>
    <property type="molecule type" value="Genomic_DNA"/>
</dbReference>
<protein>
    <recommendedName>
        <fullName evidence="4">M23ase beta-sheet core domain-containing protein</fullName>
    </recommendedName>
</protein>
<dbReference type="GO" id="GO:0004222">
    <property type="term" value="F:metalloendopeptidase activity"/>
    <property type="evidence" value="ECO:0007669"/>
    <property type="project" value="TreeGrafter"/>
</dbReference>
<keyword evidence="2" id="KW-0175">Coiled coil</keyword>
<feature type="domain" description="M23ase beta-sheet core" evidence="4">
    <location>
        <begin position="404"/>
        <end position="486"/>
    </location>
</feature>
<evidence type="ECO:0000313" key="6">
    <source>
        <dbReference type="Proteomes" id="UP000261284"/>
    </source>
</evidence>
<proteinExistence type="predicted"/>